<dbReference type="InterPro" id="IPR047192">
    <property type="entry name" value="Euk_RPA1_DBD_C"/>
</dbReference>
<evidence type="ECO:0000256" key="2">
    <source>
        <dbReference type="ARBA" id="ARBA00005690"/>
    </source>
</evidence>
<keyword evidence="6 12" id="KW-0863">Zinc-finger</keyword>
<dbReference type="CDD" id="cd04476">
    <property type="entry name" value="RPA1_DBD_C"/>
    <property type="match status" value="1"/>
</dbReference>
<dbReference type="FunFam" id="2.40.50.140:FF:000117">
    <property type="entry name" value="Replication protein A subunit"/>
    <property type="match status" value="1"/>
</dbReference>
<reference evidence="17 18" key="1">
    <citation type="submission" date="2019-12" db="EMBL/GenBank/DDBJ databases">
        <authorList>
            <person name="Scholz U."/>
            <person name="Mascher M."/>
            <person name="Fiebig A."/>
        </authorList>
    </citation>
    <scope>NUCLEOTIDE SEQUENCE</scope>
</reference>
<dbReference type="GO" id="GO:0007140">
    <property type="term" value="P:male meiotic nuclear division"/>
    <property type="evidence" value="ECO:0007669"/>
    <property type="project" value="UniProtKB-ARBA"/>
</dbReference>
<keyword evidence="11 12" id="KW-0539">Nucleus</keyword>
<feature type="domain" description="Replication protein A OB" evidence="16">
    <location>
        <begin position="290"/>
        <end position="384"/>
    </location>
</feature>
<dbReference type="Pfam" id="PF16900">
    <property type="entry name" value="REPA_OB_2"/>
    <property type="match status" value="1"/>
</dbReference>
<feature type="domain" description="Replication factor-A protein 1 N-terminal" evidence="14">
    <location>
        <begin position="5"/>
        <end position="99"/>
    </location>
</feature>
<dbReference type="NCBIfam" id="TIGR00617">
    <property type="entry name" value="rpa1"/>
    <property type="match status" value="1"/>
</dbReference>
<organism evidence="17">
    <name type="scientific">Spirodela intermedia</name>
    <name type="common">Intermediate duckweed</name>
    <dbReference type="NCBI Taxonomy" id="51605"/>
    <lineage>
        <taxon>Eukaryota</taxon>
        <taxon>Viridiplantae</taxon>
        <taxon>Streptophyta</taxon>
        <taxon>Embryophyta</taxon>
        <taxon>Tracheophyta</taxon>
        <taxon>Spermatophyta</taxon>
        <taxon>Magnoliopsida</taxon>
        <taxon>Liliopsida</taxon>
        <taxon>Araceae</taxon>
        <taxon>Lemnoideae</taxon>
        <taxon>Spirodela</taxon>
    </lineage>
</organism>
<keyword evidence="10" id="KW-0234">DNA repair</keyword>
<evidence type="ECO:0000256" key="1">
    <source>
        <dbReference type="ARBA" id="ARBA00004123"/>
    </source>
</evidence>
<evidence type="ECO:0000256" key="8">
    <source>
        <dbReference type="ARBA" id="ARBA00023125"/>
    </source>
</evidence>
<dbReference type="FunFam" id="2.40.50.140:FF:000041">
    <property type="entry name" value="Replication protein A subunit"/>
    <property type="match status" value="1"/>
</dbReference>
<evidence type="ECO:0000256" key="12">
    <source>
        <dbReference type="RuleBase" id="RU364130"/>
    </source>
</evidence>
<accession>A0A7I8INA0</accession>
<evidence type="ECO:0000256" key="4">
    <source>
        <dbReference type="ARBA" id="ARBA00022723"/>
    </source>
</evidence>
<dbReference type="FunFam" id="2.40.50.140:FF:000064">
    <property type="entry name" value="Replication protein A subunit"/>
    <property type="match status" value="1"/>
</dbReference>
<evidence type="ECO:0000256" key="9">
    <source>
        <dbReference type="ARBA" id="ARBA00023172"/>
    </source>
</evidence>
<dbReference type="AlphaFoldDB" id="A0A7I8INA0"/>
<dbReference type="InterPro" id="IPR004591">
    <property type="entry name" value="Rfa1"/>
</dbReference>
<dbReference type="GO" id="GO:0007004">
    <property type="term" value="P:telomere maintenance via telomerase"/>
    <property type="evidence" value="ECO:0007669"/>
    <property type="project" value="TreeGrafter"/>
</dbReference>
<protein>
    <recommendedName>
        <fullName evidence="12">Replication protein A subunit</fullName>
    </recommendedName>
</protein>
<dbReference type="Pfam" id="PF04057">
    <property type="entry name" value="Rep-A_N"/>
    <property type="match status" value="1"/>
</dbReference>
<proteinExistence type="inferred from homology"/>
<dbReference type="Gene3D" id="2.40.50.140">
    <property type="entry name" value="Nucleic acid-binding proteins"/>
    <property type="match status" value="4"/>
</dbReference>
<name>A0A7I8INA0_SPIIN</name>
<evidence type="ECO:0000313" key="17">
    <source>
        <dbReference type="EMBL" id="CAA2619589.1"/>
    </source>
</evidence>
<dbReference type="Proteomes" id="UP001189122">
    <property type="component" value="Unassembled WGS sequence"/>
</dbReference>
<dbReference type="GO" id="GO:0043047">
    <property type="term" value="F:single-stranded telomeric DNA binding"/>
    <property type="evidence" value="ECO:0007669"/>
    <property type="project" value="TreeGrafter"/>
</dbReference>
<dbReference type="GO" id="GO:0008270">
    <property type="term" value="F:zinc ion binding"/>
    <property type="evidence" value="ECO:0007669"/>
    <property type="project" value="UniProtKB-KW"/>
</dbReference>
<feature type="domain" description="OB" evidence="13">
    <location>
        <begin position="199"/>
        <end position="252"/>
    </location>
</feature>
<comment type="similarity">
    <text evidence="2 12">Belongs to the replication factor A protein 1 family.</text>
</comment>
<evidence type="ECO:0000256" key="10">
    <source>
        <dbReference type="ARBA" id="ARBA00023204"/>
    </source>
</evidence>
<evidence type="ECO:0000256" key="11">
    <source>
        <dbReference type="ARBA" id="ARBA00023242"/>
    </source>
</evidence>
<evidence type="ECO:0000256" key="6">
    <source>
        <dbReference type="ARBA" id="ARBA00022771"/>
    </source>
</evidence>
<dbReference type="SUPFAM" id="SSF50249">
    <property type="entry name" value="Nucleic acid-binding proteins"/>
    <property type="match status" value="4"/>
</dbReference>
<dbReference type="InterPro" id="IPR007199">
    <property type="entry name" value="Rep_factor-A_N"/>
</dbReference>
<dbReference type="Pfam" id="PF01336">
    <property type="entry name" value="tRNA_anti-codon"/>
    <property type="match status" value="1"/>
</dbReference>
<keyword evidence="18" id="KW-1185">Reference proteome</keyword>
<dbReference type="CDD" id="cd04474">
    <property type="entry name" value="RPA1_DBD_A"/>
    <property type="match status" value="1"/>
</dbReference>
<keyword evidence="7 12" id="KW-0862">Zinc</keyword>
<dbReference type="InterPro" id="IPR004365">
    <property type="entry name" value="NA-bd_OB_tRNA"/>
</dbReference>
<comment type="function">
    <text evidence="12">Component of the replication protein A complex (RPA) required for DNA recombination, repair and replication. The activity of RPA is mediated by single-stranded DNA binding and protein interactions. Probably involved in repair of double-strand DNA breaks (DSBs) induced by genotoxic stresses.</text>
</comment>
<evidence type="ECO:0000259" key="14">
    <source>
        <dbReference type="Pfam" id="PF04057"/>
    </source>
</evidence>
<keyword evidence="9" id="KW-0233">DNA recombination</keyword>
<dbReference type="PANTHER" id="PTHR23273">
    <property type="entry name" value="REPLICATION FACTOR A 1, RFA1"/>
    <property type="match status" value="1"/>
</dbReference>
<dbReference type="InterPro" id="IPR013955">
    <property type="entry name" value="Rep_factor-A_C"/>
</dbReference>
<keyword evidence="8 12" id="KW-0238">DNA-binding</keyword>
<evidence type="ECO:0000313" key="18">
    <source>
        <dbReference type="Proteomes" id="UP001189122"/>
    </source>
</evidence>
<dbReference type="GO" id="GO:0003684">
    <property type="term" value="F:damaged DNA binding"/>
    <property type="evidence" value="ECO:0007669"/>
    <property type="project" value="TreeGrafter"/>
</dbReference>
<evidence type="ECO:0000259" key="13">
    <source>
        <dbReference type="Pfam" id="PF01336"/>
    </source>
</evidence>
<comment type="subunit">
    <text evidence="12">Heterotrimer of RPA1, RPA2 and RPA3 (canonical replication protein A complex).</text>
</comment>
<dbReference type="CDD" id="cd04477">
    <property type="entry name" value="RPA1N"/>
    <property type="match status" value="1"/>
</dbReference>
<dbReference type="GO" id="GO:0006260">
    <property type="term" value="P:DNA replication"/>
    <property type="evidence" value="ECO:0007669"/>
    <property type="project" value="UniProtKB-KW"/>
</dbReference>
<dbReference type="Pfam" id="PF08646">
    <property type="entry name" value="Rep_fac-A_C"/>
    <property type="match status" value="1"/>
</dbReference>
<dbReference type="EMBL" id="CACRZD030000005">
    <property type="protein sequence ID" value="CAA6659335.1"/>
    <property type="molecule type" value="Genomic_DNA"/>
</dbReference>
<feature type="domain" description="Replication factor A C-terminal" evidence="15">
    <location>
        <begin position="470"/>
        <end position="547"/>
    </location>
</feature>
<gene>
    <name evidence="17" type="ORF">SI7747_05005758</name>
</gene>
<keyword evidence="4 12" id="KW-0479">Metal-binding</keyword>
<sequence length="577" mass="63454">MAVNLTRNAIAAVMGGDLNLKPLVQVLDIKSVISAQERFRLVVSDGGCTQQALLAAQLNGRVKSGAVQKGSVVQLIEYVCSSVQNTQVIVVLNLETIVSNCEIIGNPRYESDPHAQNSPSSSANSAFTRGIRVRGAFCVWFSPETATLSAANPGINSHTFHPTLQSSGAILKNEAPARIVPISALNPYQGRWAIKARVTGDGKVFSFDLLDSDGGEIRVTCFNAAADRFFDRIEAGKVYLISRGSIKPAQKNFNHLDHQWEILLDSSSTVDPCPDEDSSIPEQQFNFREIDEIESAENNSVLDLIGIVTSIGPSTTILRKNGMETQRRILSLKDSSGKSVDLTLWGISMCHSGSFPVLAVKAGKVNDFSGKTVGTISSTRFFINPNLTEAQSLRDWFNGGGKAATSQSISRDAMPVHLEGEIRKTVAQIKDEGLGRGDKPDWVTLKATVSFIKTDTFCYTACPLMAGERQCGKKYLLQVQVQDHTGSTWVTCFQESGVEILGFSAKQMYLMKHVEEDEDRFAEIIRRCLFEQYLFRLKVKEEVHGTSRNSGSQWSRQRKSTRPSSVDLYWTGLPRLL</sequence>
<keyword evidence="3 12" id="KW-0235">DNA replication</keyword>
<evidence type="ECO:0000256" key="7">
    <source>
        <dbReference type="ARBA" id="ARBA00022833"/>
    </source>
</evidence>
<comment type="subcellular location">
    <subcellularLocation>
        <location evidence="1 12">Nucleus</location>
    </subcellularLocation>
</comment>
<dbReference type="PANTHER" id="PTHR23273:SF47">
    <property type="entry name" value="REPLICATION PROTEIN A 70 KDA DNA-BINDING SUBUNIT A"/>
    <property type="match status" value="1"/>
</dbReference>
<dbReference type="InterPro" id="IPR031657">
    <property type="entry name" value="REPA_OB_2"/>
</dbReference>
<evidence type="ECO:0000256" key="5">
    <source>
        <dbReference type="ARBA" id="ARBA00022763"/>
    </source>
</evidence>
<dbReference type="GO" id="GO:0006289">
    <property type="term" value="P:nucleotide-excision repair"/>
    <property type="evidence" value="ECO:0007669"/>
    <property type="project" value="TreeGrafter"/>
</dbReference>
<dbReference type="GO" id="GO:0000724">
    <property type="term" value="P:double-strand break repair via homologous recombination"/>
    <property type="evidence" value="ECO:0007669"/>
    <property type="project" value="TreeGrafter"/>
</dbReference>
<dbReference type="EMBL" id="LR743592">
    <property type="protein sequence ID" value="CAA2619589.1"/>
    <property type="molecule type" value="Genomic_DNA"/>
</dbReference>
<keyword evidence="5" id="KW-0227">DNA damage</keyword>
<dbReference type="CDD" id="cd04475">
    <property type="entry name" value="RPA1_DBD_B"/>
    <property type="match status" value="1"/>
</dbReference>
<dbReference type="GO" id="GO:0005662">
    <property type="term" value="C:DNA replication factor A complex"/>
    <property type="evidence" value="ECO:0007669"/>
    <property type="project" value="TreeGrafter"/>
</dbReference>
<evidence type="ECO:0000259" key="16">
    <source>
        <dbReference type="Pfam" id="PF16900"/>
    </source>
</evidence>
<evidence type="ECO:0000259" key="15">
    <source>
        <dbReference type="Pfam" id="PF08646"/>
    </source>
</evidence>
<dbReference type="InterPro" id="IPR012340">
    <property type="entry name" value="NA-bd_OB-fold"/>
</dbReference>
<evidence type="ECO:0000256" key="3">
    <source>
        <dbReference type="ARBA" id="ARBA00022705"/>
    </source>
</evidence>